<keyword evidence="6" id="KW-0735">Signal-anchor</keyword>
<name>A0A8S3ZC64_9EUPU</name>
<organism evidence="12 13">
    <name type="scientific">Candidula unifasciata</name>
    <dbReference type="NCBI Taxonomy" id="100452"/>
    <lineage>
        <taxon>Eukaryota</taxon>
        <taxon>Metazoa</taxon>
        <taxon>Spiralia</taxon>
        <taxon>Lophotrochozoa</taxon>
        <taxon>Mollusca</taxon>
        <taxon>Gastropoda</taxon>
        <taxon>Heterobranchia</taxon>
        <taxon>Euthyneura</taxon>
        <taxon>Panpulmonata</taxon>
        <taxon>Eupulmonata</taxon>
        <taxon>Stylommatophora</taxon>
        <taxon>Helicina</taxon>
        <taxon>Helicoidea</taxon>
        <taxon>Geomitridae</taxon>
        <taxon>Candidula</taxon>
    </lineage>
</organism>
<feature type="signal peptide" evidence="11">
    <location>
        <begin position="1"/>
        <end position="18"/>
    </location>
</feature>
<evidence type="ECO:0000256" key="8">
    <source>
        <dbReference type="ARBA" id="ARBA00023034"/>
    </source>
</evidence>
<proteinExistence type="inferred from homology"/>
<comment type="similarity">
    <text evidence="2 10">Belongs to the glycosyltransferase 31 family.</text>
</comment>
<keyword evidence="9" id="KW-0472">Membrane</keyword>
<dbReference type="EMBL" id="CAJHNH020001835">
    <property type="protein sequence ID" value="CAG5124666.1"/>
    <property type="molecule type" value="Genomic_DNA"/>
</dbReference>
<evidence type="ECO:0000256" key="11">
    <source>
        <dbReference type="SAM" id="SignalP"/>
    </source>
</evidence>
<evidence type="ECO:0000256" key="9">
    <source>
        <dbReference type="ARBA" id="ARBA00023136"/>
    </source>
</evidence>
<dbReference type="Proteomes" id="UP000678393">
    <property type="component" value="Unassembled WGS sequence"/>
</dbReference>
<evidence type="ECO:0000256" key="6">
    <source>
        <dbReference type="ARBA" id="ARBA00022968"/>
    </source>
</evidence>
<evidence type="ECO:0000313" key="12">
    <source>
        <dbReference type="EMBL" id="CAG5124666.1"/>
    </source>
</evidence>
<reference evidence="12" key="1">
    <citation type="submission" date="2021-04" db="EMBL/GenBank/DDBJ databases">
        <authorList>
            <consortium name="Molecular Ecology Group"/>
        </authorList>
    </citation>
    <scope>NUCLEOTIDE SEQUENCE</scope>
</reference>
<gene>
    <name evidence="12" type="ORF">CUNI_LOCUS10224</name>
</gene>
<comment type="subcellular location">
    <subcellularLocation>
        <location evidence="1 10">Golgi apparatus membrane</location>
        <topology evidence="1 10">Single-pass type II membrane protein</topology>
    </subcellularLocation>
</comment>
<feature type="chain" id="PRO_5035828106" description="Hexosyltransferase" evidence="11">
    <location>
        <begin position="19"/>
        <end position="322"/>
    </location>
</feature>
<sequence>MGQHRCKLLCFLSAVCLGLVYYKFSKLKCPGHIPACNVTLQISARADLRPHSHKALVSEQWHKSEVSKHVNALEALLFKGSTCTGNQSYINTTQCSSCLRPGVSKIRLFYPPIEPPKRDNGTDFVKPVPEVLQNLITDYLITPSLDCPYLLAVQASVKDRPHERDLVRRTWGSVAETQTWPNRRINAKLKVLFVVANKRSSEPEPQHNRTAQFVELLSEALIHNDILYINMDDSYQNLTLKLLSAFRWVKDNCPCVKFVLKVDFDTFVNVPLLIDTLLLHQDQLESSLLGMVYRADIAVRRTGKWGVPKSLYPMNYYPQYAS</sequence>
<keyword evidence="3 10" id="KW-0328">Glycosyltransferase</keyword>
<evidence type="ECO:0000256" key="5">
    <source>
        <dbReference type="ARBA" id="ARBA00022692"/>
    </source>
</evidence>
<dbReference type="GO" id="GO:0016758">
    <property type="term" value="F:hexosyltransferase activity"/>
    <property type="evidence" value="ECO:0007669"/>
    <property type="project" value="InterPro"/>
</dbReference>
<keyword evidence="8 10" id="KW-0333">Golgi apparatus</keyword>
<evidence type="ECO:0000256" key="4">
    <source>
        <dbReference type="ARBA" id="ARBA00022679"/>
    </source>
</evidence>
<evidence type="ECO:0000256" key="7">
    <source>
        <dbReference type="ARBA" id="ARBA00022989"/>
    </source>
</evidence>
<dbReference type="OrthoDB" id="2139606at2759"/>
<dbReference type="InterPro" id="IPR002659">
    <property type="entry name" value="Glyco_trans_31"/>
</dbReference>
<dbReference type="AlphaFoldDB" id="A0A8S3ZC64"/>
<evidence type="ECO:0000256" key="2">
    <source>
        <dbReference type="ARBA" id="ARBA00008661"/>
    </source>
</evidence>
<dbReference type="PANTHER" id="PTHR11214">
    <property type="entry name" value="BETA-1,3-N-ACETYLGLUCOSAMINYLTRANSFERASE"/>
    <property type="match status" value="1"/>
</dbReference>
<evidence type="ECO:0000313" key="13">
    <source>
        <dbReference type="Proteomes" id="UP000678393"/>
    </source>
</evidence>
<keyword evidence="7" id="KW-1133">Transmembrane helix</keyword>
<dbReference type="EC" id="2.4.1.-" evidence="10"/>
<accession>A0A8S3ZC64</accession>
<dbReference type="GO" id="GO:0006493">
    <property type="term" value="P:protein O-linked glycosylation"/>
    <property type="evidence" value="ECO:0007669"/>
    <property type="project" value="TreeGrafter"/>
</dbReference>
<dbReference type="Gene3D" id="3.90.550.50">
    <property type="match status" value="1"/>
</dbReference>
<keyword evidence="13" id="KW-1185">Reference proteome</keyword>
<feature type="non-terminal residue" evidence="12">
    <location>
        <position position="322"/>
    </location>
</feature>
<evidence type="ECO:0000256" key="10">
    <source>
        <dbReference type="RuleBase" id="RU363063"/>
    </source>
</evidence>
<dbReference type="Pfam" id="PF01762">
    <property type="entry name" value="Galactosyl_T"/>
    <property type="match status" value="1"/>
</dbReference>
<evidence type="ECO:0000256" key="1">
    <source>
        <dbReference type="ARBA" id="ARBA00004323"/>
    </source>
</evidence>
<comment type="caution">
    <text evidence="12">The sequence shown here is derived from an EMBL/GenBank/DDBJ whole genome shotgun (WGS) entry which is preliminary data.</text>
</comment>
<evidence type="ECO:0000256" key="3">
    <source>
        <dbReference type="ARBA" id="ARBA00022676"/>
    </source>
</evidence>
<keyword evidence="11" id="KW-0732">Signal</keyword>
<dbReference type="PANTHER" id="PTHR11214:SF378">
    <property type="entry name" value="BETA-1,3-GALACTOSYLTRANSFERASE 4"/>
    <property type="match status" value="1"/>
</dbReference>
<dbReference type="GO" id="GO:0000139">
    <property type="term" value="C:Golgi membrane"/>
    <property type="evidence" value="ECO:0007669"/>
    <property type="project" value="UniProtKB-SubCell"/>
</dbReference>
<keyword evidence="4" id="KW-0808">Transferase</keyword>
<protein>
    <recommendedName>
        <fullName evidence="10">Hexosyltransferase</fullName>
        <ecNumber evidence="10">2.4.1.-</ecNumber>
    </recommendedName>
</protein>
<keyword evidence="5" id="KW-0812">Transmembrane</keyword>